<keyword evidence="2" id="KW-0560">Oxidoreductase</keyword>
<organism evidence="4 5">
    <name type="scientific">Variovorax rhizosphaerae</name>
    <dbReference type="NCBI Taxonomy" id="1836200"/>
    <lineage>
        <taxon>Bacteria</taxon>
        <taxon>Pseudomonadati</taxon>
        <taxon>Pseudomonadota</taxon>
        <taxon>Betaproteobacteria</taxon>
        <taxon>Burkholderiales</taxon>
        <taxon>Comamonadaceae</taxon>
        <taxon>Variovorax</taxon>
    </lineage>
</organism>
<dbReference type="SUPFAM" id="SSF54862">
    <property type="entry name" value="4Fe-4S ferredoxins"/>
    <property type="match status" value="1"/>
</dbReference>
<accession>A0ABU8WSL3</accession>
<reference evidence="4 5" key="1">
    <citation type="submission" date="2024-03" db="EMBL/GenBank/DDBJ databases">
        <title>Novel species of the genus Variovorax.</title>
        <authorList>
            <person name="Liu Q."/>
            <person name="Xin Y.-H."/>
        </authorList>
    </citation>
    <scope>NUCLEOTIDE SEQUENCE [LARGE SCALE GENOMIC DNA]</scope>
    <source>
        <strain evidence="4 5">KACC 18900</strain>
    </source>
</reference>
<keyword evidence="1" id="KW-0479">Metal-binding</keyword>
<dbReference type="InterPro" id="IPR045025">
    <property type="entry name" value="HACL1-like"/>
</dbReference>
<dbReference type="Pfam" id="PF02775">
    <property type="entry name" value="TPP_enzyme_C"/>
    <property type="match status" value="1"/>
</dbReference>
<dbReference type="InterPro" id="IPR002880">
    <property type="entry name" value="Pyrv_Fd/Flavodoxin_OxRdtase_N"/>
</dbReference>
<gene>
    <name evidence="4" type="ORF">WKW82_27180</name>
</gene>
<comment type="caution">
    <text evidence="4">The sequence shown here is derived from an EMBL/GenBank/DDBJ whole genome shotgun (WGS) entry which is preliminary data.</text>
</comment>
<evidence type="ECO:0000256" key="2">
    <source>
        <dbReference type="ARBA" id="ARBA00023002"/>
    </source>
</evidence>
<evidence type="ECO:0000313" key="4">
    <source>
        <dbReference type="EMBL" id="MEJ8850349.1"/>
    </source>
</evidence>
<dbReference type="PANTHER" id="PTHR43710:SF5">
    <property type="entry name" value="INDOLEPYRUVATE FERREDOXIN OXIDOREDUCTASE ALPHA SUBUNIT"/>
    <property type="match status" value="1"/>
</dbReference>
<feature type="domain" description="Thiamine pyrophosphate enzyme TPP-binding" evidence="3">
    <location>
        <begin position="440"/>
        <end position="592"/>
    </location>
</feature>
<evidence type="ECO:0000313" key="5">
    <source>
        <dbReference type="Proteomes" id="UP001385892"/>
    </source>
</evidence>
<dbReference type="InterPro" id="IPR029061">
    <property type="entry name" value="THDP-binding"/>
</dbReference>
<evidence type="ECO:0000256" key="1">
    <source>
        <dbReference type="ARBA" id="ARBA00022723"/>
    </source>
</evidence>
<evidence type="ECO:0000259" key="3">
    <source>
        <dbReference type="Pfam" id="PF02775"/>
    </source>
</evidence>
<dbReference type="RefSeq" id="WP_340345656.1">
    <property type="nucleotide sequence ID" value="NZ_JBBKZT010000014.1"/>
</dbReference>
<dbReference type="EMBL" id="JBBKZT010000014">
    <property type="protein sequence ID" value="MEJ8850349.1"/>
    <property type="molecule type" value="Genomic_DNA"/>
</dbReference>
<protein>
    <submittedName>
        <fullName evidence="4">Indolepyruvate ferredoxin oxidoreductase subunit alpha</fullName>
    </submittedName>
</protein>
<dbReference type="SUPFAM" id="SSF52518">
    <property type="entry name" value="Thiamin diphosphate-binding fold (THDP-binding)"/>
    <property type="match status" value="2"/>
</dbReference>
<proteinExistence type="predicted"/>
<dbReference type="InterPro" id="IPR011766">
    <property type="entry name" value="TPP_enzyme_TPP-bd"/>
</dbReference>
<keyword evidence="5" id="KW-1185">Reference proteome</keyword>
<dbReference type="PANTHER" id="PTHR43710">
    <property type="entry name" value="2-HYDROXYACYL-COA LYASE"/>
    <property type="match status" value="1"/>
</dbReference>
<sequence length="727" mass="79112">MEVSFSKEIEALRLGAGDIFHGEGILAITKGLLQSGVSYVGGYQGAPVSHLLDVMVQAKPYMDELGVHVEACSNEASAAAMLGASIHYPLRGAVTWKSIVGTNVAADALSNLSSPGVTGGVLIVVGEDYGEGASVIQERTHAYALKSSMCLLDPRPDLGRMVDMVEHGFRLSEQSNMPCMMELRIRTCHVRGSFECRDNIAPKISTRALMSEPAGFDYMRLAHPPVTFRHEKLKGEERLPAARRYIIEHGLNETMPGEQADLGIVVQGGLYNALIRGLQQLGLADAFGESAIPLMVLNVTYPLVPEQLADFCVGKRAVLVVEEGQPEYIEQELATLLRRRDIQTPLHGKDMLQAAGEYGVEVLATGLTAFARKWLPGHSIDSAQGWLDGNKSRRAAVAAQLDAPLPNRPPSFCIGCPERPVFSALKLAQLDNGPVHIAADIGCHAFGTFEPFSMGHSILGYGMSLASRAGVSPMMNRRALSIMGDGGFWHNGLLTGVQSALFNGDDAVLLIFKNGYTSATGTQDIISTPDDESKARAIDKLQSMVAENQTIETTLKGLGVQWMRTVHTYRVDRMRATLNEAFTSDYNGLKVIVAEGECQLERQRRIKPWLASLLQRGERVVRVKYGVDEDVCNGDHACIRLSGCPTLTLKDNPDPLKVDPVATVIDGCVGCGLCGENAHAATLCPSFYRAEVVQNPKWYERLLHEWRARFLRWLQPAQRGGQPVSPA</sequence>
<name>A0ABU8WSL3_9BURK</name>
<dbReference type="Proteomes" id="UP001385892">
    <property type="component" value="Unassembled WGS sequence"/>
</dbReference>
<dbReference type="Gene3D" id="3.40.50.970">
    <property type="match status" value="2"/>
</dbReference>
<dbReference type="CDD" id="cd07034">
    <property type="entry name" value="TPP_PYR_PFOR_IOR-alpha_like"/>
    <property type="match status" value="1"/>
</dbReference>